<organismHost>
    <name type="scientific">Salmonella</name>
    <dbReference type="NCBI Taxonomy" id="590"/>
</organismHost>
<evidence type="ECO:0000313" key="1">
    <source>
        <dbReference type="EMBL" id="AAQ14602.1"/>
    </source>
</evidence>
<keyword evidence="2" id="KW-1185">Reference proteome</keyword>
<evidence type="ECO:0000313" key="2">
    <source>
        <dbReference type="Proteomes" id="UP000009070"/>
    </source>
</evidence>
<proteinExistence type="predicted"/>
<sequence>MKKAPEGACILTLTEDFSKDICSHRRSFCSSSYPSFDSAILDSRYRCSISKEISSCFRTTCKGKHESSFQIERAIRSTFFNDTFST</sequence>
<dbReference type="EMBL" id="AF320576">
    <property type="protein sequence ID" value="AAQ14602.1"/>
    <property type="molecule type" value="Genomic_DNA"/>
</dbReference>
<protein>
    <submittedName>
        <fullName evidence="1">Uncharacterized protein</fullName>
    </submittedName>
</protein>
<reference evidence="1 2" key="1">
    <citation type="submission" date="2000-11" db="EMBL/GenBank/DDBJ databases">
        <title>Bacteriophage Felix O1: Genetic Characterization.</title>
        <authorList>
            <person name="Sriranganathan N."/>
            <person name="Whichard J.M."/>
            <person name="Pierson F.W."/>
            <person name="Kapur V."/>
            <person name="Weigt L.A."/>
        </authorList>
    </citation>
    <scope>NUCLEOTIDE SEQUENCE [LARGE SCALE GENOMIC DNA]</scope>
    <source>
        <strain evidence="1">Felix O1-VT1</strain>
    </source>
</reference>
<dbReference type="Proteomes" id="UP000009070">
    <property type="component" value="Segment"/>
</dbReference>
<organism evidence="1 2">
    <name type="scientific">Salmonella phage Felix O1 (isolate Felix O1-VT1)</name>
    <name type="common">Bacteriophage Felix O1</name>
    <dbReference type="NCBI Taxonomy" id="1283336"/>
    <lineage>
        <taxon>Viruses</taxon>
        <taxon>Duplodnaviria</taxon>
        <taxon>Heunggongvirae</taxon>
        <taxon>Uroviricota</taxon>
        <taxon>Caudoviricetes</taxon>
        <taxon>Andersonviridae</taxon>
        <taxon>Ounavirinae</taxon>
        <taxon>Felixounavirus</taxon>
        <taxon>Felixounavirus felixO1</taxon>
    </lineage>
</organism>
<accession>Q6KGU1</accession>
<name>Q6KGU1_BPFO1</name>